<evidence type="ECO:0000256" key="1">
    <source>
        <dbReference type="ARBA" id="ARBA00022485"/>
    </source>
</evidence>
<proteinExistence type="predicted"/>
<dbReference type="InterPro" id="IPR017900">
    <property type="entry name" value="4Fe4S_Fe_S_CS"/>
</dbReference>
<dbReference type="RefSeq" id="WP_048088463.1">
    <property type="nucleotide sequence ID" value="NZ_JMIY01000001.1"/>
</dbReference>
<evidence type="ECO:0000259" key="6">
    <source>
        <dbReference type="PROSITE" id="PS51379"/>
    </source>
</evidence>
<name>A0A062V7B8_9EURY</name>
<dbReference type="GO" id="GO:0051539">
    <property type="term" value="F:4 iron, 4 sulfur cluster binding"/>
    <property type="evidence" value="ECO:0007669"/>
    <property type="project" value="UniProtKB-KW"/>
</dbReference>
<dbReference type="PANTHER" id="PTHR43687">
    <property type="entry name" value="ADENYLYLSULFATE REDUCTASE, BETA SUBUNIT"/>
    <property type="match status" value="1"/>
</dbReference>
<dbReference type="Gene3D" id="3.30.70.20">
    <property type="match status" value="1"/>
</dbReference>
<dbReference type="SUPFAM" id="SSF54862">
    <property type="entry name" value="4Fe-4S ferredoxins"/>
    <property type="match status" value="1"/>
</dbReference>
<protein>
    <submittedName>
        <fullName evidence="7">Ferredoxin</fullName>
        <ecNumber evidence="7">1.2.7.3</ecNumber>
    </submittedName>
</protein>
<dbReference type="PANTHER" id="PTHR43687:SF1">
    <property type="entry name" value="FERREDOXIN III"/>
    <property type="match status" value="1"/>
</dbReference>
<dbReference type="EC" id="1.2.7.3" evidence="7"/>
<reference evidence="7 8" key="1">
    <citation type="journal article" date="2013" name="Nature">
        <title>Anaerobic oxidation of methane coupled to nitrate reduction in a novel archaeal lineage.</title>
        <authorList>
            <person name="Haroon M.F."/>
            <person name="Hu S."/>
            <person name="Shi Y."/>
            <person name="Imelfort M."/>
            <person name="Keller J."/>
            <person name="Hugenholtz P."/>
            <person name="Yuan Z."/>
            <person name="Tyson G.W."/>
        </authorList>
    </citation>
    <scope>NUCLEOTIDE SEQUENCE [LARGE SCALE GENOMIC DNA]</scope>
    <source>
        <strain evidence="7 8">ANME-2d</strain>
    </source>
</reference>
<keyword evidence="1" id="KW-0004">4Fe-4S</keyword>
<evidence type="ECO:0000256" key="5">
    <source>
        <dbReference type="SAM" id="MobiDB-lite"/>
    </source>
</evidence>
<sequence length="96" mass="10731">MNGKVNTGSNGSSENKKNKDPVHLFSSWCKKCGICIAICPKKVLERGPEGYPYAARPEDCILCGMCDIHCPDYAITLRKKDKDKDKDEEAEHEEAK</sequence>
<organism evidence="7 8">
    <name type="scientific">Candidatus Methanoperedens nitratireducens</name>
    <dbReference type="NCBI Taxonomy" id="1392998"/>
    <lineage>
        <taxon>Archaea</taxon>
        <taxon>Methanobacteriati</taxon>
        <taxon>Methanobacteriota</taxon>
        <taxon>Stenosarchaea group</taxon>
        <taxon>Methanomicrobia</taxon>
        <taxon>Methanosarcinales</taxon>
        <taxon>ANME-2 cluster</taxon>
        <taxon>Candidatus Methanoperedentaceae</taxon>
        <taxon>Candidatus Methanoperedens</taxon>
    </lineage>
</organism>
<gene>
    <name evidence="7" type="ORF">ANME2D_00272</name>
</gene>
<evidence type="ECO:0000256" key="4">
    <source>
        <dbReference type="ARBA" id="ARBA00023014"/>
    </source>
</evidence>
<dbReference type="GO" id="GO:0046872">
    <property type="term" value="F:metal ion binding"/>
    <property type="evidence" value="ECO:0007669"/>
    <property type="project" value="UniProtKB-KW"/>
</dbReference>
<dbReference type="InterPro" id="IPR017896">
    <property type="entry name" value="4Fe4S_Fe-S-bd"/>
</dbReference>
<dbReference type="AlphaFoldDB" id="A0A062V7B8"/>
<keyword evidence="4" id="KW-0411">Iron-sulfur</keyword>
<keyword evidence="8" id="KW-1185">Reference proteome</keyword>
<feature type="region of interest" description="Disordered" evidence="5">
    <location>
        <begin position="1"/>
        <end position="20"/>
    </location>
</feature>
<dbReference type="Pfam" id="PF13187">
    <property type="entry name" value="Fer4_9"/>
    <property type="match status" value="1"/>
</dbReference>
<evidence type="ECO:0000256" key="3">
    <source>
        <dbReference type="ARBA" id="ARBA00023004"/>
    </source>
</evidence>
<dbReference type="GO" id="GO:0047553">
    <property type="term" value="F:2-oxoglutarate synthase activity"/>
    <property type="evidence" value="ECO:0007669"/>
    <property type="project" value="UniProtKB-EC"/>
</dbReference>
<dbReference type="PROSITE" id="PS00198">
    <property type="entry name" value="4FE4S_FER_1"/>
    <property type="match status" value="1"/>
</dbReference>
<dbReference type="InterPro" id="IPR050572">
    <property type="entry name" value="Fe-S_Ferredoxin"/>
</dbReference>
<feature type="compositionally biased region" description="Polar residues" evidence="5">
    <location>
        <begin position="1"/>
        <end position="13"/>
    </location>
</feature>
<evidence type="ECO:0000313" key="7">
    <source>
        <dbReference type="EMBL" id="KCZ73212.1"/>
    </source>
</evidence>
<keyword evidence="2" id="KW-0479">Metal-binding</keyword>
<feature type="domain" description="4Fe-4S ferredoxin-type" evidence="6">
    <location>
        <begin position="20"/>
        <end position="49"/>
    </location>
</feature>
<evidence type="ECO:0000256" key="2">
    <source>
        <dbReference type="ARBA" id="ARBA00022723"/>
    </source>
</evidence>
<evidence type="ECO:0000313" key="8">
    <source>
        <dbReference type="Proteomes" id="UP000027153"/>
    </source>
</evidence>
<dbReference type="PATRIC" id="fig|1392998.3.peg.634"/>
<comment type="caution">
    <text evidence="7">The sequence shown here is derived from an EMBL/GenBank/DDBJ whole genome shotgun (WGS) entry which is preliminary data.</text>
</comment>
<dbReference type="PROSITE" id="PS51379">
    <property type="entry name" value="4FE4S_FER_2"/>
    <property type="match status" value="2"/>
</dbReference>
<accession>A0A062V7B8</accession>
<keyword evidence="3" id="KW-0408">Iron</keyword>
<dbReference type="EMBL" id="JMIY01000001">
    <property type="protein sequence ID" value="KCZ73212.1"/>
    <property type="molecule type" value="Genomic_DNA"/>
</dbReference>
<feature type="domain" description="4Fe-4S ferredoxin-type" evidence="6">
    <location>
        <begin position="51"/>
        <end position="80"/>
    </location>
</feature>
<keyword evidence="7" id="KW-0560">Oxidoreductase</keyword>
<dbReference type="OrthoDB" id="51316at2157"/>
<dbReference type="Proteomes" id="UP000027153">
    <property type="component" value="Unassembled WGS sequence"/>
</dbReference>